<comment type="caution">
    <text evidence="2">The sequence shown here is derived from an EMBL/GenBank/DDBJ whole genome shotgun (WGS) entry which is preliminary data.</text>
</comment>
<sequence length="80" mass="9250">MSLESSCWRLVKQLLYNKTTQEFAWSEFLFRPDRISVWCLSPCTILIVSVYADKKQRKSMKIGGQPGLISVMREPAAHDE</sequence>
<dbReference type="EMBL" id="JAHKSW010000015">
    <property type="protein sequence ID" value="KAG7323078.1"/>
    <property type="molecule type" value="Genomic_DNA"/>
</dbReference>
<evidence type="ECO:0000313" key="2">
    <source>
        <dbReference type="EMBL" id="KAG7323078.1"/>
    </source>
</evidence>
<keyword evidence="3" id="KW-1185">Reference proteome</keyword>
<feature type="transmembrane region" description="Helical" evidence="1">
    <location>
        <begin position="35"/>
        <end position="52"/>
    </location>
</feature>
<evidence type="ECO:0000313" key="3">
    <source>
        <dbReference type="Proteomes" id="UP000824219"/>
    </source>
</evidence>
<organism evidence="2 3">
    <name type="scientific">Hemibagrus wyckioides</name>
    <dbReference type="NCBI Taxonomy" id="337641"/>
    <lineage>
        <taxon>Eukaryota</taxon>
        <taxon>Metazoa</taxon>
        <taxon>Chordata</taxon>
        <taxon>Craniata</taxon>
        <taxon>Vertebrata</taxon>
        <taxon>Euteleostomi</taxon>
        <taxon>Actinopterygii</taxon>
        <taxon>Neopterygii</taxon>
        <taxon>Teleostei</taxon>
        <taxon>Ostariophysi</taxon>
        <taxon>Siluriformes</taxon>
        <taxon>Bagridae</taxon>
        <taxon>Hemibagrus</taxon>
    </lineage>
</organism>
<proteinExistence type="predicted"/>
<gene>
    <name evidence="2" type="ORF">KOW79_012780</name>
</gene>
<name>A0A9D3NHP3_9TELE</name>
<protein>
    <submittedName>
        <fullName evidence="2">Uncharacterized protein</fullName>
    </submittedName>
</protein>
<dbReference type="AlphaFoldDB" id="A0A9D3NHP3"/>
<reference evidence="2 3" key="1">
    <citation type="submission" date="2021-06" db="EMBL/GenBank/DDBJ databases">
        <title>Chromosome-level genome assembly of the red-tail catfish (Hemibagrus wyckioides).</title>
        <authorList>
            <person name="Shao F."/>
        </authorList>
    </citation>
    <scope>NUCLEOTIDE SEQUENCE [LARGE SCALE GENOMIC DNA]</scope>
    <source>
        <strain evidence="2">EC202008001</strain>
        <tissue evidence="2">Blood</tissue>
    </source>
</reference>
<keyword evidence="1" id="KW-0472">Membrane</keyword>
<evidence type="ECO:0000256" key="1">
    <source>
        <dbReference type="SAM" id="Phobius"/>
    </source>
</evidence>
<keyword evidence="1" id="KW-1133">Transmembrane helix</keyword>
<dbReference type="Proteomes" id="UP000824219">
    <property type="component" value="Linkage Group LG15"/>
</dbReference>
<accession>A0A9D3NHP3</accession>
<keyword evidence="1" id="KW-0812">Transmembrane</keyword>